<dbReference type="AlphaFoldDB" id="A0A7Z0D6A0"/>
<comment type="catalytic activity">
    <reaction evidence="1">
        <text>L-aspartyl-tRNA(Asn) + L-glutamine + ATP + H2O = L-asparaginyl-tRNA(Asn) + L-glutamate + ADP + phosphate + 2 H(+)</text>
        <dbReference type="Rhea" id="RHEA:14513"/>
        <dbReference type="Rhea" id="RHEA-COMP:9674"/>
        <dbReference type="Rhea" id="RHEA-COMP:9677"/>
        <dbReference type="ChEBI" id="CHEBI:15377"/>
        <dbReference type="ChEBI" id="CHEBI:15378"/>
        <dbReference type="ChEBI" id="CHEBI:29985"/>
        <dbReference type="ChEBI" id="CHEBI:30616"/>
        <dbReference type="ChEBI" id="CHEBI:43474"/>
        <dbReference type="ChEBI" id="CHEBI:58359"/>
        <dbReference type="ChEBI" id="CHEBI:78515"/>
        <dbReference type="ChEBI" id="CHEBI:78516"/>
        <dbReference type="ChEBI" id="CHEBI:456216"/>
    </reaction>
</comment>
<keyword evidence="2" id="KW-0808">Transferase</keyword>
<dbReference type="PANTHER" id="PTHR15004:SF0">
    <property type="entry name" value="GLUTAMYL-TRNA(GLN) AMIDOTRANSFERASE SUBUNIT C, MITOCHONDRIAL"/>
    <property type="match status" value="1"/>
</dbReference>
<dbReference type="HAMAP" id="MF_00122">
    <property type="entry name" value="GatC"/>
    <property type="match status" value="1"/>
</dbReference>
<dbReference type="RefSeq" id="WP_179443691.1">
    <property type="nucleotide sequence ID" value="NZ_JACBZS010000001.1"/>
</dbReference>
<dbReference type="GO" id="GO:0005524">
    <property type="term" value="F:ATP binding"/>
    <property type="evidence" value="ECO:0007669"/>
    <property type="project" value="UniProtKB-KW"/>
</dbReference>
<dbReference type="EC" id="6.3.5.-" evidence="1"/>
<dbReference type="GO" id="GO:0016740">
    <property type="term" value="F:transferase activity"/>
    <property type="evidence" value="ECO:0007669"/>
    <property type="project" value="UniProtKB-KW"/>
</dbReference>
<dbReference type="GO" id="GO:0006450">
    <property type="term" value="P:regulation of translational fidelity"/>
    <property type="evidence" value="ECO:0007669"/>
    <property type="project" value="InterPro"/>
</dbReference>
<dbReference type="SUPFAM" id="SSF141000">
    <property type="entry name" value="Glu-tRNAGln amidotransferase C subunit"/>
    <property type="match status" value="1"/>
</dbReference>
<dbReference type="PANTHER" id="PTHR15004">
    <property type="entry name" value="GLUTAMYL-TRNA(GLN) AMIDOTRANSFERASE SUBUNIT C, MITOCHONDRIAL"/>
    <property type="match status" value="1"/>
</dbReference>
<dbReference type="InterPro" id="IPR036113">
    <property type="entry name" value="Asp/Glu-ADT_sf_sub_c"/>
</dbReference>
<proteinExistence type="inferred from homology"/>
<gene>
    <name evidence="1" type="primary">gatC</name>
    <name evidence="2" type="ORF">GGQ54_000204</name>
</gene>
<dbReference type="Proteomes" id="UP000527616">
    <property type="component" value="Unassembled WGS sequence"/>
</dbReference>
<keyword evidence="3" id="KW-1185">Reference proteome</keyword>
<evidence type="ECO:0000313" key="3">
    <source>
        <dbReference type="Proteomes" id="UP000527616"/>
    </source>
</evidence>
<dbReference type="Gene3D" id="1.10.20.60">
    <property type="entry name" value="Glu-tRNAGln amidotransferase C subunit, N-terminal domain"/>
    <property type="match status" value="1"/>
</dbReference>
<dbReference type="GO" id="GO:0070681">
    <property type="term" value="P:glutaminyl-tRNAGln biosynthesis via transamidation"/>
    <property type="evidence" value="ECO:0007669"/>
    <property type="project" value="TreeGrafter"/>
</dbReference>
<evidence type="ECO:0000256" key="1">
    <source>
        <dbReference type="HAMAP-Rule" id="MF_00122"/>
    </source>
</evidence>
<keyword evidence="1" id="KW-0067">ATP-binding</keyword>
<keyword evidence="1" id="KW-0648">Protein biosynthesis</keyword>
<organism evidence="2 3">
    <name type="scientific">Naumannella cuiyingiana</name>
    <dbReference type="NCBI Taxonomy" id="1347891"/>
    <lineage>
        <taxon>Bacteria</taxon>
        <taxon>Bacillati</taxon>
        <taxon>Actinomycetota</taxon>
        <taxon>Actinomycetes</taxon>
        <taxon>Propionibacteriales</taxon>
        <taxon>Propionibacteriaceae</taxon>
        <taxon>Naumannella</taxon>
    </lineage>
</organism>
<dbReference type="GO" id="GO:0050567">
    <property type="term" value="F:glutaminyl-tRNA synthase (glutamine-hydrolyzing) activity"/>
    <property type="evidence" value="ECO:0007669"/>
    <property type="project" value="UniProtKB-UniRule"/>
</dbReference>
<sequence>MAQTSPETRLSADDVARLGRLARIELSPDELDRLAPQLEVILDSVARVQEVAVADIAPTSHPLPLRNVFRADEVAPSLDAEAALAGAPAVEDDRFRVPRILGEEQ</sequence>
<dbReference type="NCBIfam" id="TIGR00135">
    <property type="entry name" value="gatC"/>
    <property type="match status" value="1"/>
</dbReference>
<keyword evidence="1 2" id="KW-0436">Ligase</keyword>
<dbReference type="Pfam" id="PF02686">
    <property type="entry name" value="GatC"/>
    <property type="match status" value="1"/>
</dbReference>
<protein>
    <recommendedName>
        <fullName evidence="1">Aspartyl/glutamyl-tRNA(Asn/Gln) amidotransferase subunit C</fullName>
        <shortName evidence="1">Asp/Glu-ADT subunit C</shortName>
        <ecNumber evidence="1">6.3.5.-</ecNumber>
    </recommendedName>
</protein>
<name>A0A7Z0D6A0_9ACTN</name>
<comment type="subunit">
    <text evidence="1">Heterotrimer of A, B and C subunits.</text>
</comment>
<dbReference type="GO" id="GO:0006412">
    <property type="term" value="P:translation"/>
    <property type="evidence" value="ECO:0007669"/>
    <property type="project" value="UniProtKB-UniRule"/>
</dbReference>
<keyword evidence="1" id="KW-0547">Nucleotide-binding</keyword>
<evidence type="ECO:0000313" key="2">
    <source>
        <dbReference type="EMBL" id="NYI69644.1"/>
    </source>
</evidence>
<comment type="function">
    <text evidence="1">Allows the formation of correctly charged Asn-tRNA(Asn) or Gln-tRNA(Gln) through the transamidation of misacylated Asp-tRNA(Asn) or Glu-tRNA(Gln) in organisms which lack either or both of asparaginyl-tRNA or glutaminyl-tRNA synthetases. The reaction takes place in the presence of glutamine and ATP through an activated phospho-Asp-tRNA(Asn) or phospho-Glu-tRNA(Gln).</text>
</comment>
<accession>A0A7Z0D6A0</accession>
<reference evidence="2 3" key="1">
    <citation type="submission" date="2020-07" db="EMBL/GenBank/DDBJ databases">
        <title>Sequencing the genomes of 1000 actinobacteria strains.</title>
        <authorList>
            <person name="Klenk H.-P."/>
        </authorList>
    </citation>
    <scope>NUCLEOTIDE SEQUENCE [LARGE SCALE GENOMIC DNA]</scope>
    <source>
        <strain evidence="2 3">DSM 103164</strain>
    </source>
</reference>
<comment type="similarity">
    <text evidence="1">Belongs to the GatC family.</text>
</comment>
<dbReference type="InterPro" id="IPR003837">
    <property type="entry name" value="GatC"/>
</dbReference>
<comment type="catalytic activity">
    <reaction evidence="1">
        <text>L-glutamyl-tRNA(Gln) + L-glutamine + ATP + H2O = L-glutaminyl-tRNA(Gln) + L-glutamate + ADP + phosphate + H(+)</text>
        <dbReference type="Rhea" id="RHEA:17521"/>
        <dbReference type="Rhea" id="RHEA-COMP:9681"/>
        <dbReference type="Rhea" id="RHEA-COMP:9684"/>
        <dbReference type="ChEBI" id="CHEBI:15377"/>
        <dbReference type="ChEBI" id="CHEBI:15378"/>
        <dbReference type="ChEBI" id="CHEBI:29985"/>
        <dbReference type="ChEBI" id="CHEBI:30616"/>
        <dbReference type="ChEBI" id="CHEBI:43474"/>
        <dbReference type="ChEBI" id="CHEBI:58359"/>
        <dbReference type="ChEBI" id="CHEBI:78520"/>
        <dbReference type="ChEBI" id="CHEBI:78521"/>
        <dbReference type="ChEBI" id="CHEBI:456216"/>
    </reaction>
</comment>
<dbReference type="EMBL" id="JACBZS010000001">
    <property type="protein sequence ID" value="NYI69644.1"/>
    <property type="molecule type" value="Genomic_DNA"/>
</dbReference>
<comment type="caution">
    <text evidence="2">The sequence shown here is derived from an EMBL/GenBank/DDBJ whole genome shotgun (WGS) entry which is preliminary data.</text>
</comment>